<dbReference type="PROSITE" id="PS50931">
    <property type="entry name" value="HTH_LYSR"/>
    <property type="match status" value="1"/>
</dbReference>
<dbReference type="Proteomes" id="UP000226420">
    <property type="component" value="Unassembled WGS sequence"/>
</dbReference>
<evidence type="ECO:0000256" key="4">
    <source>
        <dbReference type="ARBA" id="ARBA00023163"/>
    </source>
</evidence>
<dbReference type="InterPro" id="IPR005119">
    <property type="entry name" value="LysR_subst-bd"/>
</dbReference>
<keyword evidence="4" id="KW-0804">Transcription</keyword>
<evidence type="ECO:0000256" key="1">
    <source>
        <dbReference type="ARBA" id="ARBA00009437"/>
    </source>
</evidence>
<organism evidence="6 7">
    <name type="scientific">Pragia fontium DSM 5563 = ATCC 49100</name>
    <dbReference type="NCBI Taxonomy" id="1122977"/>
    <lineage>
        <taxon>Bacteria</taxon>
        <taxon>Pseudomonadati</taxon>
        <taxon>Pseudomonadota</taxon>
        <taxon>Gammaproteobacteria</taxon>
        <taxon>Enterobacterales</taxon>
        <taxon>Budviciaceae</taxon>
        <taxon>Pragia</taxon>
    </lineage>
</organism>
<dbReference type="Pfam" id="PF00126">
    <property type="entry name" value="HTH_1"/>
    <property type="match status" value="1"/>
</dbReference>
<dbReference type="InterPro" id="IPR000847">
    <property type="entry name" value="LysR_HTH_N"/>
</dbReference>
<gene>
    <name evidence="6" type="ORF">SAMN02745723_101455</name>
</gene>
<feature type="domain" description="HTH lysR-type" evidence="5">
    <location>
        <begin position="1"/>
        <end position="60"/>
    </location>
</feature>
<dbReference type="CDD" id="cd05466">
    <property type="entry name" value="PBP2_LTTR_substrate"/>
    <property type="match status" value="1"/>
</dbReference>
<comment type="caution">
    <text evidence="6">The sequence shown here is derived from an EMBL/GenBank/DDBJ whole genome shotgun (WGS) entry which is preliminary data.</text>
</comment>
<dbReference type="Gene3D" id="3.40.190.290">
    <property type="match status" value="1"/>
</dbReference>
<keyword evidence="3 6" id="KW-0238">DNA-binding</keyword>
<dbReference type="AlphaFoldDB" id="A0AAJ5BG17"/>
<dbReference type="FunFam" id="1.10.10.10:FF:000001">
    <property type="entry name" value="LysR family transcriptional regulator"/>
    <property type="match status" value="1"/>
</dbReference>
<dbReference type="Pfam" id="PF03466">
    <property type="entry name" value="LysR_substrate"/>
    <property type="match status" value="1"/>
</dbReference>
<dbReference type="Gene3D" id="1.10.10.10">
    <property type="entry name" value="Winged helix-like DNA-binding domain superfamily/Winged helix DNA-binding domain"/>
    <property type="match status" value="1"/>
</dbReference>
<dbReference type="SUPFAM" id="SSF53850">
    <property type="entry name" value="Periplasmic binding protein-like II"/>
    <property type="match status" value="1"/>
</dbReference>
<accession>A0AAJ5BG17</accession>
<evidence type="ECO:0000256" key="3">
    <source>
        <dbReference type="ARBA" id="ARBA00023125"/>
    </source>
</evidence>
<dbReference type="InterPro" id="IPR036388">
    <property type="entry name" value="WH-like_DNA-bd_sf"/>
</dbReference>
<evidence type="ECO:0000256" key="2">
    <source>
        <dbReference type="ARBA" id="ARBA00023015"/>
    </source>
</evidence>
<dbReference type="RefSeq" id="WP_047779887.1">
    <property type="nucleotide sequence ID" value="NZ_FOLW01000001.1"/>
</dbReference>
<evidence type="ECO:0000313" key="7">
    <source>
        <dbReference type="Proteomes" id="UP000226420"/>
    </source>
</evidence>
<dbReference type="PANTHER" id="PTHR30126">
    <property type="entry name" value="HTH-TYPE TRANSCRIPTIONAL REGULATOR"/>
    <property type="match status" value="1"/>
</dbReference>
<sequence>MKYSPEALVAFVEAASQGSFSAAARKLHKSQSTISSAIANLEIDLGLTLFDRSSRHPVLTPHGLRVLNQAKAILSASERLDELAIRLSAPVESRLSFVLSDTYQQTQHEEILQKFEQRYPDIEFECMIAEEEDVLILLQSGRAQIGLIEVQSSYPQDVGYSRLLEQTEMSIFVSRQHPLATFPHVTKEQLANSRQLCLNTYLRTQERVPQGLIWSAPSYLMLLEMAEQGFGWAVLPRWLVKQFSQRQLFELTVRGWPRMISVDAVWSKNTPPGPAGQWFLEQLLQTNKQPL</sequence>
<evidence type="ECO:0000313" key="6">
    <source>
        <dbReference type="EMBL" id="SFC12501.1"/>
    </source>
</evidence>
<keyword evidence="2" id="KW-0805">Transcription regulation</keyword>
<dbReference type="EMBL" id="FOLW01000001">
    <property type="protein sequence ID" value="SFC12501.1"/>
    <property type="molecule type" value="Genomic_DNA"/>
</dbReference>
<dbReference type="GO" id="GO:0003700">
    <property type="term" value="F:DNA-binding transcription factor activity"/>
    <property type="evidence" value="ECO:0007669"/>
    <property type="project" value="InterPro"/>
</dbReference>
<dbReference type="SUPFAM" id="SSF46785">
    <property type="entry name" value="Winged helix' DNA-binding domain"/>
    <property type="match status" value="1"/>
</dbReference>
<comment type="similarity">
    <text evidence="1">Belongs to the LysR transcriptional regulatory family.</text>
</comment>
<reference evidence="6 7" key="1">
    <citation type="submission" date="2016-10" db="EMBL/GenBank/DDBJ databases">
        <authorList>
            <person name="Varghese N."/>
            <person name="Submissions S."/>
        </authorList>
    </citation>
    <scope>NUCLEOTIDE SEQUENCE [LARGE SCALE GENOMIC DNA]</scope>
    <source>
        <strain evidence="6 7">DSM 5563</strain>
    </source>
</reference>
<dbReference type="GO" id="GO:0000976">
    <property type="term" value="F:transcription cis-regulatory region binding"/>
    <property type="evidence" value="ECO:0007669"/>
    <property type="project" value="TreeGrafter"/>
</dbReference>
<proteinExistence type="inferred from homology"/>
<dbReference type="PANTHER" id="PTHR30126:SF91">
    <property type="entry name" value="LYSR FAMILY TRANSCRIPTIONAL REGULATOR"/>
    <property type="match status" value="1"/>
</dbReference>
<name>A0AAJ5BG17_9GAMM</name>
<protein>
    <submittedName>
        <fullName evidence="6">DNA-binding transcriptional regulator, LysR family</fullName>
    </submittedName>
</protein>
<evidence type="ECO:0000259" key="5">
    <source>
        <dbReference type="PROSITE" id="PS50931"/>
    </source>
</evidence>
<dbReference type="PRINTS" id="PR00039">
    <property type="entry name" value="HTHLYSR"/>
</dbReference>
<dbReference type="InterPro" id="IPR036390">
    <property type="entry name" value="WH_DNA-bd_sf"/>
</dbReference>